<keyword evidence="3" id="KW-1185">Reference proteome</keyword>
<feature type="compositionally biased region" description="Low complexity" evidence="1">
    <location>
        <begin position="1"/>
        <end position="19"/>
    </location>
</feature>
<dbReference type="EMBL" id="JAQIZZ010000006">
    <property type="protein sequence ID" value="KAJ5538001.1"/>
    <property type="molecule type" value="Genomic_DNA"/>
</dbReference>
<protein>
    <submittedName>
        <fullName evidence="2">Uncharacterized protein</fullName>
    </submittedName>
</protein>
<feature type="compositionally biased region" description="Low complexity" evidence="1">
    <location>
        <begin position="241"/>
        <end position="263"/>
    </location>
</feature>
<sequence>MDGSQGQAGQSMGQPAAQQHSNLIRTDQVQKLPHLNEAQKAQHTQLVRSFWEQLNTRDPQSHEYQNAQIKLSQLSQNLMKGMRMFQQNRQQAIQQHQQQQQQVQAQAQVQAQVAAQQGQQGQPVQRTQSNNPQTLNQLLPQIQAKVNSLNFYLPPNVTQEQVQTWIPEARLRYGIALQKQEVGRARLADLRQQYSQRQASANMSQEEVQEFKNRQLAAEKLFREGSDFLNKFKEQQESFKMQSQQNPQMSQPGQGTTAPVTQPAPAPLRQLKRHPTLKQAMLRLPP</sequence>
<name>A0AAD6GET3_9EURO</name>
<dbReference type="AlphaFoldDB" id="A0AAD6GET3"/>
<comment type="caution">
    <text evidence="2">The sequence shown here is derived from an EMBL/GenBank/DDBJ whole genome shotgun (WGS) entry which is preliminary data.</text>
</comment>
<evidence type="ECO:0000313" key="3">
    <source>
        <dbReference type="Proteomes" id="UP001220324"/>
    </source>
</evidence>
<evidence type="ECO:0000256" key="1">
    <source>
        <dbReference type="SAM" id="MobiDB-lite"/>
    </source>
</evidence>
<organism evidence="2 3">
    <name type="scientific">Penicillium frequentans</name>
    <dbReference type="NCBI Taxonomy" id="3151616"/>
    <lineage>
        <taxon>Eukaryota</taxon>
        <taxon>Fungi</taxon>
        <taxon>Dikarya</taxon>
        <taxon>Ascomycota</taxon>
        <taxon>Pezizomycotina</taxon>
        <taxon>Eurotiomycetes</taxon>
        <taxon>Eurotiomycetidae</taxon>
        <taxon>Eurotiales</taxon>
        <taxon>Aspergillaceae</taxon>
        <taxon>Penicillium</taxon>
    </lineage>
</organism>
<proteinExistence type="predicted"/>
<accession>A0AAD6GET3</accession>
<feature type="region of interest" description="Disordered" evidence="1">
    <location>
        <begin position="236"/>
        <end position="286"/>
    </location>
</feature>
<feature type="region of interest" description="Disordered" evidence="1">
    <location>
        <begin position="1"/>
        <end position="24"/>
    </location>
</feature>
<gene>
    <name evidence="2" type="ORF">N7494_007480</name>
</gene>
<reference evidence="2 3" key="1">
    <citation type="journal article" date="2023" name="IMA Fungus">
        <title>Comparative genomic study of the Penicillium genus elucidates a diverse pangenome and 15 lateral gene transfer events.</title>
        <authorList>
            <person name="Petersen C."/>
            <person name="Sorensen T."/>
            <person name="Nielsen M.R."/>
            <person name="Sondergaard T.E."/>
            <person name="Sorensen J.L."/>
            <person name="Fitzpatrick D.A."/>
            <person name="Frisvad J.C."/>
            <person name="Nielsen K.L."/>
        </authorList>
    </citation>
    <scope>NUCLEOTIDE SEQUENCE [LARGE SCALE GENOMIC DNA]</scope>
    <source>
        <strain evidence="2 3">IBT 35679</strain>
    </source>
</reference>
<dbReference type="Proteomes" id="UP001220324">
    <property type="component" value="Unassembled WGS sequence"/>
</dbReference>
<evidence type="ECO:0000313" key="2">
    <source>
        <dbReference type="EMBL" id="KAJ5538001.1"/>
    </source>
</evidence>